<keyword evidence="9" id="KW-1185">Reference proteome</keyword>
<dbReference type="HAMAP" id="MF_00385">
    <property type="entry name" value="Ribosomal_bS16"/>
    <property type="match status" value="1"/>
</dbReference>
<sequence>MASVLLSSSGSGRYITKAAKAIRLARHGCTNRPFFHIVVMMKGRNQHEQPIEQLGSFDPMPNNYGEQLVSFNFERIQYWIGQGCEISTPAAELLGLCGFLPVHPHSYMTAWRNRRLKQQEKNPSVEPKDQ</sequence>
<dbReference type="Gene3D" id="3.30.1320.10">
    <property type="match status" value="1"/>
</dbReference>
<dbReference type="PANTHER" id="PTHR12919">
    <property type="entry name" value="30S RIBOSOMAL PROTEIN S16"/>
    <property type="match status" value="1"/>
</dbReference>
<comment type="similarity">
    <text evidence="2">Belongs to the bacterial ribosomal protein bS16 family.</text>
</comment>
<dbReference type="GO" id="GO:0005759">
    <property type="term" value="C:mitochondrial matrix"/>
    <property type="evidence" value="ECO:0007669"/>
    <property type="project" value="UniProtKB-ARBA"/>
</dbReference>
<dbReference type="PANTHER" id="PTHR12919:SF20">
    <property type="entry name" value="SMALL RIBOSOMAL SUBUNIT PROTEIN BS16M"/>
    <property type="match status" value="1"/>
</dbReference>
<dbReference type="InterPro" id="IPR023803">
    <property type="entry name" value="Ribosomal_bS16_dom_sf"/>
</dbReference>
<keyword evidence="5" id="KW-0687">Ribonucleoprotein</keyword>
<evidence type="ECO:0000256" key="5">
    <source>
        <dbReference type="ARBA" id="ARBA00023274"/>
    </source>
</evidence>
<evidence type="ECO:0000256" key="6">
    <source>
        <dbReference type="ARBA" id="ARBA00035263"/>
    </source>
</evidence>
<evidence type="ECO:0000256" key="3">
    <source>
        <dbReference type="ARBA" id="ARBA00022980"/>
    </source>
</evidence>
<gene>
    <name evidence="8" type="ORF">AAG570_000603</name>
</gene>
<dbReference type="InterPro" id="IPR000307">
    <property type="entry name" value="Ribosomal_bS16"/>
</dbReference>
<reference evidence="8 9" key="1">
    <citation type="submission" date="2024-07" db="EMBL/GenBank/DDBJ databases">
        <title>Chromosome-level genome assembly of the water stick insect Ranatra chinensis (Heteroptera: Nepidae).</title>
        <authorList>
            <person name="Liu X."/>
        </authorList>
    </citation>
    <scope>NUCLEOTIDE SEQUENCE [LARGE SCALE GENOMIC DNA]</scope>
    <source>
        <strain evidence="8">Cailab_2021Rc</strain>
        <tissue evidence="8">Muscle</tissue>
    </source>
</reference>
<evidence type="ECO:0000256" key="4">
    <source>
        <dbReference type="ARBA" id="ARBA00023128"/>
    </source>
</evidence>
<dbReference type="GO" id="GO:0005743">
    <property type="term" value="C:mitochondrial inner membrane"/>
    <property type="evidence" value="ECO:0007669"/>
    <property type="project" value="UniProtKB-ARBA"/>
</dbReference>
<evidence type="ECO:0000256" key="2">
    <source>
        <dbReference type="ARBA" id="ARBA00006668"/>
    </source>
</evidence>
<proteinExistence type="inferred from homology"/>
<keyword evidence="3" id="KW-0689">Ribosomal protein</keyword>
<dbReference type="Pfam" id="PF00886">
    <property type="entry name" value="Ribosomal_S16"/>
    <property type="match status" value="1"/>
</dbReference>
<evidence type="ECO:0000256" key="7">
    <source>
        <dbReference type="ARBA" id="ARBA00035438"/>
    </source>
</evidence>
<dbReference type="Proteomes" id="UP001558652">
    <property type="component" value="Unassembled WGS sequence"/>
</dbReference>
<evidence type="ECO:0000313" key="8">
    <source>
        <dbReference type="EMBL" id="KAL1140673.1"/>
    </source>
</evidence>
<dbReference type="AlphaFoldDB" id="A0ABD0YXI7"/>
<name>A0ABD0YXI7_9HEMI</name>
<dbReference type="SUPFAM" id="SSF54565">
    <property type="entry name" value="Ribosomal protein S16"/>
    <property type="match status" value="1"/>
</dbReference>
<accession>A0ABD0YXI7</accession>
<dbReference type="EMBL" id="JBFDAA010000001">
    <property type="protein sequence ID" value="KAL1140673.1"/>
    <property type="molecule type" value="Genomic_DNA"/>
</dbReference>
<comment type="subcellular location">
    <subcellularLocation>
        <location evidence="1">Mitochondrion</location>
    </subcellularLocation>
</comment>
<evidence type="ECO:0000313" key="9">
    <source>
        <dbReference type="Proteomes" id="UP001558652"/>
    </source>
</evidence>
<protein>
    <recommendedName>
        <fullName evidence="6">Small ribosomal subunit protein bS16m</fullName>
    </recommendedName>
    <alternativeName>
        <fullName evidence="7">28S ribosomal protein S16, mitochondrial</fullName>
    </alternativeName>
</protein>
<comment type="caution">
    <text evidence="8">The sequence shown here is derived from an EMBL/GenBank/DDBJ whole genome shotgun (WGS) entry which is preliminary data.</text>
</comment>
<evidence type="ECO:0000256" key="1">
    <source>
        <dbReference type="ARBA" id="ARBA00004173"/>
    </source>
</evidence>
<dbReference type="GO" id="GO:0015935">
    <property type="term" value="C:small ribosomal subunit"/>
    <property type="evidence" value="ECO:0007669"/>
    <property type="project" value="UniProtKB-ARBA"/>
</dbReference>
<organism evidence="8 9">
    <name type="scientific">Ranatra chinensis</name>
    <dbReference type="NCBI Taxonomy" id="642074"/>
    <lineage>
        <taxon>Eukaryota</taxon>
        <taxon>Metazoa</taxon>
        <taxon>Ecdysozoa</taxon>
        <taxon>Arthropoda</taxon>
        <taxon>Hexapoda</taxon>
        <taxon>Insecta</taxon>
        <taxon>Pterygota</taxon>
        <taxon>Neoptera</taxon>
        <taxon>Paraneoptera</taxon>
        <taxon>Hemiptera</taxon>
        <taxon>Heteroptera</taxon>
        <taxon>Panheteroptera</taxon>
        <taxon>Nepomorpha</taxon>
        <taxon>Nepidae</taxon>
        <taxon>Ranatrinae</taxon>
        <taxon>Ranatra</taxon>
    </lineage>
</organism>
<dbReference type="NCBIfam" id="TIGR00002">
    <property type="entry name" value="S16"/>
    <property type="match status" value="1"/>
</dbReference>
<keyword evidence="4" id="KW-0496">Mitochondrion</keyword>
<dbReference type="FunFam" id="3.30.1320.10:FF:000004">
    <property type="entry name" value="28S ribosomal protein S16, mitochondrial"/>
    <property type="match status" value="1"/>
</dbReference>